<organism evidence="2 4">
    <name type="scientific">Rotaria sordida</name>
    <dbReference type="NCBI Taxonomy" id="392033"/>
    <lineage>
        <taxon>Eukaryota</taxon>
        <taxon>Metazoa</taxon>
        <taxon>Spiralia</taxon>
        <taxon>Gnathifera</taxon>
        <taxon>Rotifera</taxon>
        <taxon>Eurotatoria</taxon>
        <taxon>Bdelloidea</taxon>
        <taxon>Philodinida</taxon>
        <taxon>Philodinidae</taxon>
        <taxon>Rotaria</taxon>
    </lineage>
</organism>
<proteinExistence type="predicted"/>
<evidence type="ECO:0000313" key="1">
    <source>
        <dbReference type="EMBL" id="CAF0970246.1"/>
    </source>
</evidence>
<dbReference type="EMBL" id="CAJNOU010000493">
    <property type="protein sequence ID" value="CAF1013615.1"/>
    <property type="molecule type" value="Genomic_DNA"/>
</dbReference>
<evidence type="ECO:0000313" key="4">
    <source>
        <dbReference type="Proteomes" id="UP000663889"/>
    </source>
</evidence>
<dbReference type="EMBL" id="CAJOAX010014948">
    <property type="protein sequence ID" value="CAF4149666.1"/>
    <property type="molecule type" value="Genomic_DNA"/>
</dbReference>
<dbReference type="AlphaFoldDB" id="A0A814HT89"/>
<evidence type="ECO:0000313" key="2">
    <source>
        <dbReference type="EMBL" id="CAF1013615.1"/>
    </source>
</evidence>
<dbReference type="Proteomes" id="UP000663882">
    <property type="component" value="Unassembled WGS sequence"/>
</dbReference>
<name>A0A814HT89_9BILA</name>
<gene>
    <name evidence="3" type="ORF">OTI717_LOCUS36164</name>
    <name evidence="1" type="ORF">RFH988_LOCUS12591</name>
    <name evidence="2" type="ORF">SEV965_LOCUS11429</name>
</gene>
<evidence type="ECO:0000313" key="3">
    <source>
        <dbReference type="EMBL" id="CAF4149666.1"/>
    </source>
</evidence>
<protein>
    <submittedName>
        <fullName evidence="2">Uncharacterized protein</fullName>
    </submittedName>
</protein>
<dbReference type="OrthoDB" id="10019711at2759"/>
<sequence>MMISCKTYFPNAIKLTLRYNSSNESEYSLPTILNHILPLKQLTQLPINSPNIHFEVVIELLHFLPNLHTLMFNLESFNNIDLVLIQQNETFQIVSNTNTIRNMIIKSNCTFQQLKLLINICPQIQQLSMCIHKIFLEVALLFLLSNDNEYTHELHSLCITHSIVKGIEIINNLHQSQK</sequence>
<accession>A0A814HT89</accession>
<comment type="caution">
    <text evidence="2">The sequence shown here is derived from an EMBL/GenBank/DDBJ whole genome shotgun (WGS) entry which is preliminary data.</text>
</comment>
<dbReference type="EMBL" id="CAJNOO010000528">
    <property type="protein sequence ID" value="CAF0970246.1"/>
    <property type="molecule type" value="Genomic_DNA"/>
</dbReference>
<dbReference type="Proteomes" id="UP000663823">
    <property type="component" value="Unassembled WGS sequence"/>
</dbReference>
<reference evidence="2" key="1">
    <citation type="submission" date="2021-02" db="EMBL/GenBank/DDBJ databases">
        <authorList>
            <person name="Nowell W R."/>
        </authorList>
    </citation>
    <scope>NUCLEOTIDE SEQUENCE</scope>
</reference>
<dbReference type="Proteomes" id="UP000663889">
    <property type="component" value="Unassembled WGS sequence"/>
</dbReference>